<evidence type="ECO:0000313" key="5">
    <source>
        <dbReference type="Proteomes" id="UP001363151"/>
    </source>
</evidence>
<keyword evidence="1" id="KW-0106">Calcium</keyword>
<accession>A0ABR1GFJ7</accession>
<dbReference type="EMBL" id="JBBJCI010000023">
    <property type="protein sequence ID" value="KAK7254591.1"/>
    <property type="molecule type" value="Genomic_DNA"/>
</dbReference>
<dbReference type="PANTHER" id="PTHR23064">
    <property type="entry name" value="TROPONIN"/>
    <property type="match status" value="1"/>
</dbReference>
<dbReference type="InterPro" id="IPR011992">
    <property type="entry name" value="EF-hand-dom_pair"/>
</dbReference>
<feature type="domain" description="EF-hand" evidence="3">
    <location>
        <begin position="429"/>
        <end position="464"/>
    </location>
</feature>
<evidence type="ECO:0000256" key="1">
    <source>
        <dbReference type="ARBA" id="ARBA00022837"/>
    </source>
</evidence>
<feature type="domain" description="EF-hand" evidence="3">
    <location>
        <begin position="394"/>
        <end position="428"/>
    </location>
</feature>
<keyword evidence="5" id="KW-1185">Reference proteome</keyword>
<evidence type="ECO:0000259" key="3">
    <source>
        <dbReference type="PROSITE" id="PS50222"/>
    </source>
</evidence>
<gene>
    <name evidence="4" type="ORF">SO694_00010165</name>
</gene>
<feature type="region of interest" description="Disordered" evidence="2">
    <location>
        <begin position="640"/>
        <end position="662"/>
    </location>
</feature>
<reference evidence="4 5" key="1">
    <citation type="submission" date="2024-03" db="EMBL/GenBank/DDBJ databases">
        <title>Aureococcus anophagefferens CCMP1851 and Kratosvirus quantuckense: Draft genome of a second virus-susceptible host strain in the model system.</title>
        <authorList>
            <person name="Chase E."/>
            <person name="Truchon A.R."/>
            <person name="Schepens W."/>
            <person name="Wilhelm S.W."/>
        </authorList>
    </citation>
    <scope>NUCLEOTIDE SEQUENCE [LARGE SCALE GENOMIC DNA]</scope>
    <source>
        <strain evidence="4 5">CCMP1851</strain>
    </source>
</reference>
<feature type="compositionally biased region" description="Basic and acidic residues" evidence="2">
    <location>
        <begin position="640"/>
        <end position="659"/>
    </location>
</feature>
<dbReference type="InterPro" id="IPR002048">
    <property type="entry name" value="EF_hand_dom"/>
</dbReference>
<name>A0ABR1GFJ7_AURAN</name>
<dbReference type="CDD" id="cd00051">
    <property type="entry name" value="EFh"/>
    <property type="match status" value="1"/>
</dbReference>
<organism evidence="4 5">
    <name type="scientific">Aureococcus anophagefferens</name>
    <name type="common">Harmful bloom alga</name>
    <dbReference type="NCBI Taxonomy" id="44056"/>
    <lineage>
        <taxon>Eukaryota</taxon>
        <taxon>Sar</taxon>
        <taxon>Stramenopiles</taxon>
        <taxon>Ochrophyta</taxon>
        <taxon>Pelagophyceae</taxon>
        <taxon>Pelagomonadales</taxon>
        <taxon>Pelagomonadaceae</taxon>
        <taxon>Aureococcus</taxon>
    </lineage>
</organism>
<sequence length="684" mass="76153">MLLLKLANAGREEDANVGSDAWKREFALEAVPLVAACALGNNPEPLENVSQPRKVAFDGAKFVWETRDKASGHAAVARHSTGEPGASSAAQVAVCNAHNKYEQDFAALQADPARLQEAKNKAKKHNKQLNPFKKRMPDPTITGCHTATVELLALTGVPETAEVNALGCFVVRTTETAILCECVPDRPKFGPPPVTVEGKRKLAEETCMEWIVHLLGLLEDEMNDLGLEFDIAQYDAGAANRVMQRTTRAAAAKEAKEKKAKAKHRKEGQVEVLVKDPTAPTPMNSLALVAHGCAAMLNLISEPGVNARVRAKYQDEIRKVPETLSQGIASSSKDLIMKKLEILFMLKELDLVEANLFRLDKKMRTPRYKSVVLYWRKHLGYSALSSATEGFDKQTLRRLQETFAEIDEDGSGYLSPEELAALFKLRMPMSQSKLEDIVDEVDIDGNGLIDFEEFLLVVKNMKNMKSVQSKLGVKLKKAIDDNRREKLTDEIKEVDKDVLEYQHNHKEFFMKRYQIKGDWVLVAKLVYAAALDWGDGVVSAEPLIQALVNNPQWVEQLGFAKKRRGMAMDKHAQAKYQDTLRLASTYQTLSEQARAGIARRGGGGGDDDASDGGDDDDEHWDYQTFEDNVVKLIRAFRRSEQQAREDKLKREENMERGAEEEAVVASRLRRLALGSKADVPDPDA</sequence>
<dbReference type="PROSITE" id="PS50222">
    <property type="entry name" value="EF_HAND_2"/>
    <property type="match status" value="2"/>
</dbReference>
<proteinExistence type="predicted"/>
<dbReference type="PROSITE" id="PS00018">
    <property type="entry name" value="EF_HAND_1"/>
    <property type="match status" value="1"/>
</dbReference>
<dbReference type="SMART" id="SM00054">
    <property type="entry name" value="EFh"/>
    <property type="match status" value="2"/>
</dbReference>
<dbReference type="Gene3D" id="1.10.238.10">
    <property type="entry name" value="EF-hand"/>
    <property type="match status" value="1"/>
</dbReference>
<comment type="caution">
    <text evidence="4">The sequence shown here is derived from an EMBL/GenBank/DDBJ whole genome shotgun (WGS) entry which is preliminary data.</text>
</comment>
<dbReference type="InterPro" id="IPR052591">
    <property type="entry name" value="CML21-like"/>
</dbReference>
<protein>
    <recommendedName>
        <fullName evidence="3">EF-hand domain-containing protein</fullName>
    </recommendedName>
</protein>
<evidence type="ECO:0000256" key="2">
    <source>
        <dbReference type="SAM" id="MobiDB-lite"/>
    </source>
</evidence>
<dbReference type="Pfam" id="PF13499">
    <property type="entry name" value="EF-hand_7"/>
    <property type="match status" value="1"/>
</dbReference>
<dbReference type="InterPro" id="IPR018247">
    <property type="entry name" value="EF_Hand_1_Ca_BS"/>
</dbReference>
<feature type="compositionally biased region" description="Acidic residues" evidence="2">
    <location>
        <begin position="605"/>
        <end position="619"/>
    </location>
</feature>
<dbReference type="SUPFAM" id="SSF47473">
    <property type="entry name" value="EF-hand"/>
    <property type="match status" value="1"/>
</dbReference>
<dbReference type="Proteomes" id="UP001363151">
    <property type="component" value="Unassembled WGS sequence"/>
</dbReference>
<feature type="region of interest" description="Disordered" evidence="2">
    <location>
        <begin position="596"/>
        <end position="620"/>
    </location>
</feature>
<evidence type="ECO:0000313" key="4">
    <source>
        <dbReference type="EMBL" id="KAK7254591.1"/>
    </source>
</evidence>